<dbReference type="SUPFAM" id="SSF46785">
    <property type="entry name" value="Winged helix' DNA-binding domain"/>
    <property type="match status" value="1"/>
</dbReference>
<proteinExistence type="predicted"/>
<name>A0A1L7GTL4_LIMFE</name>
<protein>
    <recommendedName>
        <fullName evidence="3">Helix-turn-helix domain-containing protein</fullName>
    </recommendedName>
</protein>
<dbReference type="EMBL" id="CP019030">
    <property type="protein sequence ID" value="APU45410.1"/>
    <property type="molecule type" value="Genomic_DNA"/>
</dbReference>
<accession>A0A1L7GTL4</accession>
<evidence type="ECO:0000313" key="2">
    <source>
        <dbReference type="Proteomes" id="UP000185427"/>
    </source>
</evidence>
<dbReference type="InterPro" id="IPR036390">
    <property type="entry name" value="WH_DNA-bd_sf"/>
</dbReference>
<organism evidence="1 2">
    <name type="scientific">Limosilactobacillus fermentum</name>
    <name type="common">Lactobacillus fermentum</name>
    <dbReference type="NCBI Taxonomy" id="1613"/>
    <lineage>
        <taxon>Bacteria</taxon>
        <taxon>Bacillati</taxon>
        <taxon>Bacillota</taxon>
        <taxon>Bacilli</taxon>
        <taxon>Lactobacillales</taxon>
        <taxon>Lactobacillaceae</taxon>
        <taxon>Limosilactobacillus</taxon>
    </lineage>
</organism>
<evidence type="ECO:0008006" key="3">
    <source>
        <dbReference type="Google" id="ProtNLM"/>
    </source>
</evidence>
<gene>
    <name evidence="1" type="ORF">BUW47_02665</name>
</gene>
<dbReference type="Proteomes" id="UP000185427">
    <property type="component" value="Chromosome"/>
</dbReference>
<reference evidence="1 2" key="1">
    <citation type="submission" date="2016-12" db="EMBL/GenBank/DDBJ databases">
        <title>Complete Genome Sequence of Lactobacillus fermentum Strain SNUV175, a Probiotic for Treatment of Bacterial Vaginosis.</title>
        <authorList>
            <person name="Lee S."/>
            <person name="You H.J."/>
            <person name="Kwon B."/>
            <person name="Ko G."/>
        </authorList>
    </citation>
    <scope>NUCLEOTIDE SEQUENCE [LARGE SCALE GENOMIC DNA]</scope>
    <source>
        <strain evidence="1 2">SNUV175</strain>
    </source>
</reference>
<evidence type="ECO:0000313" key="1">
    <source>
        <dbReference type="EMBL" id="APU45410.1"/>
    </source>
</evidence>
<dbReference type="OrthoDB" id="1258529at2"/>
<dbReference type="RefSeq" id="WP_075667200.1">
    <property type="nucleotide sequence ID" value="NZ_CP019030.1"/>
</dbReference>
<dbReference type="AlphaFoldDB" id="A0A1L7GTL4"/>
<sequence>MAKVKKVRTRGFTQVDNRVVDDPNMSLAGLGLYTYMWRQPDDWDYYVTEIAKHFKNGRRSVDSAMHELIDLGYVKRERRRDNGQFKGYEYTLFDHPQPNCQNGETVSPNCCFANSENANSRFSTLPITNLTNTNLTNDWLNDNKLSSLPEKLGETERQWGMLSTKTKGSLEGLARQFGPQVVGEGLQAFNENGQYKSGLIKYIKKYIESQKAGPEPLKLSASLVKLERRKI</sequence>